<proteinExistence type="predicted"/>
<organism evidence="1">
    <name type="scientific">Anguilla anguilla</name>
    <name type="common">European freshwater eel</name>
    <name type="synonym">Muraena anguilla</name>
    <dbReference type="NCBI Taxonomy" id="7936"/>
    <lineage>
        <taxon>Eukaryota</taxon>
        <taxon>Metazoa</taxon>
        <taxon>Chordata</taxon>
        <taxon>Craniata</taxon>
        <taxon>Vertebrata</taxon>
        <taxon>Euteleostomi</taxon>
        <taxon>Actinopterygii</taxon>
        <taxon>Neopterygii</taxon>
        <taxon>Teleostei</taxon>
        <taxon>Anguilliformes</taxon>
        <taxon>Anguillidae</taxon>
        <taxon>Anguilla</taxon>
    </lineage>
</organism>
<accession>A0A0E9V3A8</accession>
<protein>
    <submittedName>
        <fullName evidence="1">Uncharacterized protein</fullName>
    </submittedName>
</protein>
<dbReference type="AlphaFoldDB" id="A0A0E9V3A8"/>
<sequence>MESLMLLYQLLFGSTKHIS</sequence>
<evidence type="ECO:0000313" key="1">
    <source>
        <dbReference type="EMBL" id="JAH72476.1"/>
    </source>
</evidence>
<name>A0A0E9V3A8_ANGAN</name>
<reference evidence="1" key="2">
    <citation type="journal article" date="2015" name="Fish Shellfish Immunol.">
        <title>Early steps in the European eel (Anguilla anguilla)-Vibrio vulnificus interaction in the gills: Role of the RtxA13 toxin.</title>
        <authorList>
            <person name="Callol A."/>
            <person name="Pajuelo D."/>
            <person name="Ebbesson L."/>
            <person name="Teles M."/>
            <person name="MacKenzie S."/>
            <person name="Amaro C."/>
        </authorList>
    </citation>
    <scope>NUCLEOTIDE SEQUENCE</scope>
</reference>
<reference evidence="1" key="1">
    <citation type="submission" date="2014-11" db="EMBL/GenBank/DDBJ databases">
        <authorList>
            <person name="Amaro Gonzalez C."/>
        </authorList>
    </citation>
    <scope>NUCLEOTIDE SEQUENCE</scope>
</reference>
<dbReference type="EMBL" id="GBXM01036101">
    <property type="protein sequence ID" value="JAH72476.1"/>
    <property type="molecule type" value="Transcribed_RNA"/>
</dbReference>